<dbReference type="Pfam" id="PF00096">
    <property type="entry name" value="zf-C2H2"/>
    <property type="match status" value="4"/>
</dbReference>
<feature type="domain" description="C2H2-type" evidence="9">
    <location>
        <begin position="487"/>
        <end position="514"/>
    </location>
</feature>
<feature type="compositionally biased region" description="Polar residues" evidence="8">
    <location>
        <begin position="123"/>
        <end position="135"/>
    </location>
</feature>
<evidence type="ECO:0000256" key="5">
    <source>
        <dbReference type="ARBA" id="ARBA00022833"/>
    </source>
</evidence>
<evidence type="ECO:0000259" key="9">
    <source>
        <dbReference type="PROSITE" id="PS50157"/>
    </source>
</evidence>
<evidence type="ECO:0000256" key="3">
    <source>
        <dbReference type="ARBA" id="ARBA00022737"/>
    </source>
</evidence>
<feature type="region of interest" description="Disordered" evidence="8">
    <location>
        <begin position="308"/>
        <end position="354"/>
    </location>
</feature>
<dbReference type="FunFam" id="3.30.160.60:FF:000180">
    <property type="entry name" value="Zinc finger protein 689"/>
    <property type="match status" value="1"/>
</dbReference>
<dbReference type="PANTHER" id="PTHR16515:SF66">
    <property type="entry name" value="C2H2-TYPE DOMAIN-CONTAINING PROTEIN"/>
    <property type="match status" value="1"/>
</dbReference>
<feature type="domain" description="C2H2-type" evidence="9">
    <location>
        <begin position="515"/>
        <end position="542"/>
    </location>
</feature>
<feature type="compositionally biased region" description="Basic and acidic residues" evidence="8">
    <location>
        <begin position="375"/>
        <end position="402"/>
    </location>
</feature>
<dbReference type="Proteomes" id="UP000236544">
    <property type="component" value="Unassembled WGS sequence"/>
</dbReference>
<keyword evidence="5" id="KW-0862">Zinc</keyword>
<dbReference type="FunFam" id="3.30.160.60:FF:001907">
    <property type="entry name" value="AZF1 (YOR113W)"/>
    <property type="match status" value="1"/>
</dbReference>
<dbReference type="InterPro" id="IPR036236">
    <property type="entry name" value="Znf_C2H2_sf"/>
</dbReference>
<evidence type="ECO:0000256" key="6">
    <source>
        <dbReference type="ARBA" id="ARBA00023242"/>
    </source>
</evidence>
<keyword evidence="11" id="KW-1185">Reference proteome</keyword>
<dbReference type="EMBL" id="LN890573">
    <property type="protein sequence ID" value="CUS22845.1"/>
    <property type="molecule type" value="Genomic_DNA"/>
</dbReference>
<dbReference type="GO" id="GO:0005634">
    <property type="term" value="C:nucleus"/>
    <property type="evidence" value="ECO:0007669"/>
    <property type="project" value="UniProtKB-SubCell"/>
</dbReference>
<proteinExistence type="predicted"/>
<protein>
    <submittedName>
        <fullName evidence="10">LAQU0S07e01420g1_1</fullName>
    </submittedName>
</protein>
<evidence type="ECO:0000256" key="4">
    <source>
        <dbReference type="ARBA" id="ARBA00022771"/>
    </source>
</evidence>
<evidence type="ECO:0000313" key="10">
    <source>
        <dbReference type="EMBL" id="CUS22845.1"/>
    </source>
</evidence>
<name>A0A0P1KRR2_9SACH</name>
<dbReference type="SMART" id="SM00355">
    <property type="entry name" value="ZnF_C2H2"/>
    <property type="match status" value="4"/>
</dbReference>
<dbReference type="SUPFAM" id="SSF57667">
    <property type="entry name" value="beta-beta-alpha zinc fingers"/>
    <property type="match status" value="2"/>
</dbReference>
<gene>
    <name evidence="10" type="ORF">LAQU0_S07e01420g</name>
</gene>
<feature type="compositionally biased region" description="Polar residues" evidence="8">
    <location>
        <begin position="51"/>
        <end position="69"/>
    </location>
</feature>
<dbReference type="GO" id="GO:0008270">
    <property type="term" value="F:zinc ion binding"/>
    <property type="evidence" value="ECO:0007669"/>
    <property type="project" value="UniProtKB-KW"/>
</dbReference>
<feature type="region of interest" description="Disordered" evidence="8">
    <location>
        <begin position="366"/>
        <end position="402"/>
    </location>
</feature>
<feature type="region of interest" description="Disordered" evidence="8">
    <location>
        <begin position="1"/>
        <end position="277"/>
    </location>
</feature>
<feature type="compositionally biased region" description="Low complexity" evidence="8">
    <location>
        <begin position="70"/>
        <end position="109"/>
    </location>
</feature>
<dbReference type="AlphaFoldDB" id="A0A0P1KRR2"/>
<feature type="domain" description="C2H2-type" evidence="9">
    <location>
        <begin position="571"/>
        <end position="596"/>
    </location>
</feature>
<dbReference type="OrthoDB" id="427030at2759"/>
<dbReference type="PROSITE" id="PS50157">
    <property type="entry name" value="ZINC_FINGER_C2H2_2"/>
    <property type="match status" value="4"/>
</dbReference>
<dbReference type="PANTHER" id="PTHR16515">
    <property type="entry name" value="PR DOMAIN ZINC FINGER PROTEIN"/>
    <property type="match status" value="1"/>
</dbReference>
<accession>A0A0P1KRR2</accession>
<sequence>MEKQESEANLQQRSTATMPPPPAPVGGGPGMTPRADSISMYTNFNAPRPSTDASLSSFLNITEGQNQNVGPGPSQSLPQSQQRPLNHLQQSQQQSQSQQGQAQQGSSQAPRPDFGPYSRGYSIINNFWPGSSSAGPNHGPPAPHEAGGQFTTTRRQSEQLEPFMPRFKTPSFSSGRSGPNQIQQPPVPPPSGRGTDLLIPGSKRNSIFFGGTDPSDIDFFNPGKRDSQVMMRPPHILPQRNSSSGIPGIPRTGHSLNGPGTGDAGVPPPAGDSDLDAIFNQGLNSRKNSMKFSADDFDFDFKRRDSSLRGTLDNNTYVPSAPLISNSTTKPAGLNDPNAKKNSGRVSPTHKVADEDVEARIHKHLTPMLQEENSEATHKHEDEGSKKRRKVDEKPPTEKSDSMKNLINYLEPRDPLLVSDDGRPLLGATKVDQLMLMIQARKKGVTDRIPRGADGSLLLEDAPSIIPPASELVGGVEKPKARGAKQHECPYCHKCFTQSTHLEVHVRSHIGYKPFQCEYCGKRFTQGGNLRTHVRLHTGEKPYECEKCGRRFSRKGNLAAHRLTHENLKPFHCKLDGCNKSFTQLGNMKAHQNRFHLQTLNELTQRLAEMDPNENIAPAEKELLDYFADLYKNSNRGIKGRGKGNTRVAPAVIAPTMKTSQETPPNQSLAKVQNQDASLVSTKALDPTKPLHPASHTDLAYNMCTPTNDGSAPIAQEPRSDSASNASVPETNEFTFALDQDMKVEPNTSFHNNTNGNSDVHFKNVSFHS</sequence>
<reference evidence="11" key="1">
    <citation type="submission" date="2015-10" db="EMBL/GenBank/DDBJ databases">
        <authorList>
            <person name="Devillers H."/>
        </authorList>
    </citation>
    <scope>NUCLEOTIDE SEQUENCE [LARGE SCALE GENOMIC DNA]</scope>
</reference>
<evidence type="ECO:0000256" key="2">
    <source>
        <dbReference type="ARBA" id="ARBA00022723"/>
    </source>
</evidence>
<keyword evidence="4 7" id="KW-0863">Zinc-finger</keyword>
<evidence type="ECO:0000256" key="1">
    <source>
        <dbReference type="ARBA" id="ARBA00004123"/>
    </source>
</evidence>
<organism evidence="10 11">
    <name type="scientific">Lachancea quebecensis</name>
    <dbReference type="NCBI Taxonomy" id="1654605"/>
    <lineage>
        <taxon>Eukaryota</taxon>
        <taxon>Fungi</taxon>
        <taxon>Dikarya</taxon>
        <taxon>Ascomycota</taxon>
        <taxon>Saccharomycotina</taxon>
        <taxon>Saccharomycetes</taxon>
        <taxon>Saccharomycetales</taxon>
        <taxon>Saccharomycetaceae</taxon>
        <taxon>Lachancea</taxon>
    </lineage>
</organism>
<dbReference type="Gene3D" id="3.30.160.60">
    <property type="entry name" value="Classic Zinc Finger"/>
    <property type="match status" value="4"/>
</dbReference>
<dbReference type="InterPro" id="IPR050331">
    <property type="entry name" value="Zinc_finger"/>
</dbReference>
<dbReference type="InterPro" id="IPR013087">
    <property type="entry name" value="Znf_C2H2_type"/>
</dbReference>
<dbReference type="GO" id="GO:0010468">
    <property type="term" value="P:regulation of gene expression"/>
    <property type="evidence" value="ECO:0007669"/>
    <property type="project" value="TreeGrafter"/>
</dbReference>
<evidence type="ECO:0000313" key="11">
    <source>
        <dbReference type="Proteomes" id="UP000236544"/>
    </source>
</evidence>
<feature type="domain" description="C2H2-type" evidence="9">
    <location>
        <begin position="543"/>
        <end position="570"/>
    </location>
</feature>
<keyword evidence="6" id="KW-0539">Nucleus</keyword>
<keyword evidence="3" id="KW-0677">Repeat</keyword>
<evidence type="ECO:0000256" key="7">
    <source>
        <dbReference type="PROSITE-ProRule" id="PRU00042"/>
    </source>
</evidence>
<keyword evidence="2" id="KW-0479">Metal-binding</keyword>
<dbReference type="FunFam" id="3.30.160.60:FF:002157">
    <property type="entry name" value="Transcription factor"/>
    <property type="match status" value="1"/>
</dbReference>
<comment type="subcellular location">
    <subcellularLocation>
        <location evidence="1">Nucleus</location>
    </subcellularLocation>
</comment>
<feature type="region of interest" description="Disordered" evidence="8">
    <location>
        <begin position="705"/>
        <end position="728"/>
    </location>
</feature>
<dbReference type="PROSITE" id="PS00028">
    <property type="entry name" value="ZINC_FINGER_C2H2_1"/>
    <property type="match status" value="4"/>
</dbReference>
<dbReference type="FunFam" id="3.30.160.60:FF:002490">
    <property type="entry name" value="Krueppel protein"/>
    <property type="match status" value="1"/>
</dbReference>
<feature type="compositionally biased region" description="Polar residues" evidence="8">
    <location>
        <begin position="308"/>
        <end position="330"/>
    </location>
</feature>
<evidence type="ECO:0000256" key="8">
    <source>
        <dbReference type="SAM" id="MobiDB-lite"/>
    </source>
</evidence>